<evidence type="ECO:0000256" key="1">
    <source>
        <dbReference type="ARBA" id="ARBA00022475"/>
    </source>
</evidence>
<evidence type="ECO:0000313" key="8">
    <source>
        <dbReference type="Proteomes" id="UP000267289"/>
    </source>
</evidence>
<feature type="compositionally biased region" description="Low complexity" evidence="6">
    <location>
        <begin position="35"/>
        <end position="67"/>
    </location>
</feature>
<dbReference type="AlphaFoldDB" id="A0A498PSL1"/>
<dbReference type="Pfam" id="PF05481">
    <property type="entry name" value="Myco_19_kDa"/>
    <property type="match status" value="1"/>
</dbReference>
<keyword evidence="3" id="KW-0472">Membrane</keyword>
<accession>A0A498PSL1</accession>
<evidence type="ECO:0000313" key="7">
    <source>
        <dbReference type="EMBL" id="VBA35745.1"/>
    </source>
</evidence>
<evidence type="ECO:0000256" key="4">
    <source>
        <dbReference type="ARBA" id="ARBA00023139"/>
    </source>
</evidence>
<keyword evidence="2" id="KW-0732">Signal</keyword>
<keyword evidence="1" id="KW-1003">Cell membrane</keyword>
<dbReference type="InterPro" id="IPR008691">
    <property type="entry name" value="LpqH"/>
</dbReference>
<name>A0A498PSL1_9MYCO</name>
<gene>
    <name evidence="7" type="primary">lpqH_2</name>
    <name evidence="7" type="ORF">LAUMK13_00861</name>
</gene>
<dbReference type="EMBL" id="UPHQ01000036">
    <property type="protein sequence ID" value="VBA35745.1"/>
    <property type="molecule type" value="Genomic_DNA"/>
</dbReference>
<reference evidence="7 8" key="1">
    <citation type="submission" date="2018-09" db="EMBL/GenBank/DDBJ databases">
        <authorList>
            <person name="Tagini F."/>
        </authorList>
    </citation>
    <scope>NUCLEOTIDE SEQUENCE [LARGE SCALE GENOMIC DNA]</scope>
    <source>
        <strain evidence="7 8">MK13</strain>
    </source>
</reference>
<dbReference type="Proteomes" id="UP000267289">
    <property type="component" value="Unassembled WGS sequence"/>
</dbReference>
<evidence type="ECO:0000256" key="2">
    <source>
        <dbReference type="ARBA" id="ARBA00022729"/>
    </source>
</evidence>
<evidence type="ECO:0000256" key="5">
    <source>
        <dbReference type="ARBA" id="ARBA00023288"/>
    </source>
</evidence>
<dbReference type="GO" id="GO:0016020">
    <property type="term" value="C:membrane"/>
    <property type="evidence" value="ECO:0007669"/>
    <property type="project" value="InterPro"/>
</dbReference>
<evidence type="ECO:0000256" key="6">
    <source>
        <dbReference type="SAM" id="MobiDB-lite"/>
    </source>
</evidence>
<evidence type="ECO:0000256" key="3">
    <source>
        <dbReference type="ARBA" id="ARBA00023136"/>
    </source>
</evidence>
<feature type="region of interest" description="Disordered" evidence="6">
    <location>
        <begin position="35"/>
        <end position="68"/>
    </location>
</feature>
<keyword evidence="4" id="KW-0564">Palmitate</keyword>
<protein>
    <submittedName>
        <fullName evidence="7">Lipoprotein LpqH</fullName>
    </submittedName>
</protein>
<organism evidence="7 8">
    <name type="scientific">Mycobacterium innocens</name>
    <dbReference type="NCBI Taxonomy" id="2341083"/>
    <lineage>
        <taxon>Bacteria</taxon>
        <taxon>Bacillati</taxon>
        <taxon>Actinomycetota</taxon>
        <taxon>Actinomycetes</taxon>
        <taxon>Mycobacteriales</taxon>
        <taxon>Mycobacteriaceae</taxon>
        <taxon>Mycobacterium</taxon>
    </lineage>
</organism>
<proteinExistence type="predicted"/>
<keyword evidence="8" id="KW-1185">Reference proteome</keyword>
<keyword evidence="5 7" id="KW-0449">Lipoprotein</keyword>
<sequence length="176" mass="17222">MAVQTYPKENLVKRELLIAVGAATIVAGVAGCSNDNKSGPSSSSATSSSAASSSTAAPTSSSTPAASGETKVIIGGQPQNVSGPVVCSTNAGRFSIAVGDMATGIIVGLEPDGSVVHSAGLGTVDGVVMSFTEGVPDENASATKAGNSYHITGVASGVDNAGQQVHKPFEVDVTCP</sequence>